<evidence type="ECO:0000313" key="20">
    <source>
        <dbReference type="EMBL" id="MBK4735556.1"/>
    </source>
</evidence>
<feature type="domain" description="Histidine kinase" evidence="16">
    <location>
        <begin position="609"/>
        <end position="827"/>
    </location>
</feature>
<dbReference type="Gene3D" id="3.40.50.2300">
    <property type="match status" value="1"/>
</dbReference>
<dbReference type="InterPro" id="IPR013656">
    <property type="entry name" value="PAS_4"/>
</dbReference>
<name>A0A934SRS1_9BURK</name>
<dbReference type="Pfam" id="PF01590">
    <property type="entry name" value="GAF"/>
    <property type="match status" value="1"/>
</dbReference>
<feature type="domain" description="PAC" evidence="19">
    <location>
        <begin position="111"/>
        <end position="163"/>
    </location>
</feature>
<sequence length="980" mass="107719">MTSDHAPRAAQAPLPDRQGNHPPSSSDHACTGASAAQRDLRPVLDSIVGFAVIVTDATGTVTAWNRGAELAFGWSEEEMRGRAPHAIHTPEDLAAGRLEADAALAGRDGRAIADGWYVRKNGERFWMSGDVTPLSDACGRAAGHVRALRDRTVQKQSELQLRRHNRTLEEEVAQRTRERDRIWRHSPDPLAVMRTDGLLLAVNPAWNSLLGYRSAELIGTLFFERVHPEDVACARAALARSARMPAQRFEIRCRSAAGAWRHFAWNITVEDGLVYASGRDVTAERKLAEQEMQANEMRLRLALDAGAMAAWHWDIRAAQADWIYGMDALHGLTPEQAQRSRTLRGYLALVHPEDRDALRCAMRDALHSVSDFQAEYRIVRADGQIRWVEARARILFDDTGEPIQYSGLCTDISERKRTERDLRFLARASAEIASVEGDQHMLQRVAQLAVPDFADWCCVDLLHKDSALERIAIAHADPDKVHAAWELHRRYPPDPQMPRGVWNVARSGKPEIITNMSDNLLENAISDPERLAMLRRLGFRSYIGVPIASQSGVLGVLSFISAESGRVYSEADLELAQDLARRAATAMENARLYRELQHSDRAKDVFLATLAHELRNPLAPIANSLALMQLRPEDAAVAAHARQVIGRQVGQFTRLVDDLLDMSRINTGKIEIKTEDTDLIRILEAALETSRPHIEAAGHALTIDFGAAPAPLCADPVRLAQVFSNLLNNAAKYTNPGGRIALLLEHADGEYRVRVRDNGVGISPRMLQNVFTIFTQVTHPVERSQGGLGIGLALVDGLVKMHGGRVEAFSEGVGRGSEFIVHLPCAGVAIPPAPLAAPAPGNALSDTTPMRLLVVDDNTDAADTIAELLRLLGNEVRVAHDGNDALALLQEFTPDAALLDIGLPDMDGYTLARCVREREDGRDMRLIALTGWGQLDDRERAAAAGFDDHWVKPVDLERLRGLCSADRGGLGADGKNRLAP</sequence>
<dbReference type="InterPro" id="IPR004358">
    <property type="entry name" value="Sig_transdc_His_kin-like_C"/>
</dbReference>
<evidence type="ECO:0000259" key="17">
    <source>
        <dbReference type="PROSITE" id="PS50110"/>
    </source>
</evidence>
<proteinExistence type="predicted"/>
<dbReference type="Pfam" id="PF00072">
    <property type="entry name" value="Response_reg"/>
    <property type="match status" value="1"/>
</dbReference>
<dbReference type="InterPro" id="IPR035965">
    <property type="entry name" value="PAS-like_dom_sf"/>
</dbReference>
<dbReference type="SUPFAM" id="SSF55785">
    <property type="entry name" value="PYP-like sensor domain (PAS domain)"/>
    <property type="match status" value="3"/>
</dbReference>
<dbReference type="SUPFAM" id="SSF47384">
    <property type="entry name" value="Homodimeric domain of signal transducing histidine kinase"/>
    <property type="match status" value="1"/>
</dbReference>
<dbReference type="InterPro" id="IPR036890">
    <property type="entry name" value="HATPase_C_sf"/>
</dbReference>
<dbReference type="Pfam" id="PF08448">
    <property type="entry name" value="PAS_4"/>
    <property type="match status" value="2"/>
</dbReference>
<gene>
    <name evidence="20" type="ORF">JJB74_13115</name>
</gene>
<dbReference type="SUPFAM" id="SSF55874">
    <property type="entry name" value="ATPase domain of HSP90 chaperone/DNA topoisomerase II/histidine kinase"/>
    <property type="match status" value="1"/>
</dbReference>
<dbReference type="SMART" id="SM00091">
    <property type="entry name" value="PAS"/>
    <property type="match status" value="3"/>
</dbReference>
<dbReference type="SMART" id="SM00065">
    <property type="entry name" value="GAF"/>
    <property type="match status" value="1"/>
</dbReference>
<keyword evidence="7" id="KW-0808">Transferase</keyword>
<dbReference type="PROSITE" id="PS50110">
    <property type="entry name" value="RESPONSE_REGULATORY"/>
    <property type="match status" value="1"/>
</dbReference>
<dbReference type="Proteomes" id="UP000622890">
    <property type="component" value="Unassembled WGS sequence"/>
</dbReference>
<keyword evidence="8" id="KW-0812">Transmembrane</keyword>
<dbReference type="Pfam" id="PF02518">
    <property type="entry name" value="HATPase_c"/>
    <property type="match status" value="1"/>
</dbReference>
<dbReference type="SUPFAM" id="SSF52172">
    <property type="entry name" value="CheY-like"/>
    <property type="match status" value="1"/>
</dbReference>
<dbReference type="PROSITE" id="PS50113">
    <property type="entry name" value="PAC"/>
    <property type="match status" value="2"/>
</dbReference>
<feature type="modified residue" description="4-aspartylphosphate" evidence="14">
    <location>
        <position position="900"/>
    </location>
</feature>
<evidence type="ECO:0000256" key="8">
    <source>
        <dbReference type="ARBA" id="ARBA00022692"/>
    </source>
</evidence>
<dbReference type="Pfam" id="PF00512">
    <property type="entry name" value="HisKA"/>
    <property type="match status" value="1"/>
</dbReference>
<keyword evidence="21" id="KW-1185">Reference proteome</keyword>
<dbReference type="SMART" id="SM00448">
    <property type="entry name" value="REC"/>
    <property type="match status" value="1"/>
</dbReference>
<keyword evidence="5" id="KW-0997">Cell inner membrane</keyword>
<evidence type="ECO:0000256" key="2">
    <source>
        <dbReference type="ARBA" id="ARBA00004429"/>
    </source>
</evidence>
<dbReference type="SMART" id="SM00387">
    <property type="entry name" value="HATPase_c"/>
    <property type="match status" value="1"/>
</dbReference>
<dbReference type="InterPro" id="IPR003018">
    <property type="entry name" value="GAF"/>
</dbReference>
<evidence type="ECO:0000259" key="19">
    <source>
        <dbReference type="PROSITE" id="PS50113"/>
    </source>
</evidence>
<dbReference type="FunFam" id="3.30.565.10:FF:000006">
    <property type="entry name" value="Sensor histidine kinase WalK"/>
    <property type="match status" value="1"/>
</dbReference>
<dbReference type="SMART" id="SM00086">
    <property type="entry name" value="PAC"/>
    <property type="match status" value="2"/>
</dbReference>
<dbReference type="CDD" id="cd00075">
    <property type="entry name" value="HATPase"/>
    <property type="match status" value="1"/>
</dbReference>
<evidence type="ECO:0000256" key="13">
    <source>
        <dbReference type="ARBA" id="ARBA00023136"/>
    </source>
</evidence>
<evidence type="ECO:0000256" key="10">
    <source>
        <dbReference type="ARBA" id="ARBA00022741"/>
    </source>
</evidence>
<dbReference type="Gene3D" id="2.10.70.100">
    <property type="match status" value="1"/>
</dbReference>
<dbReference type="PROSITE" id="PS50112">
    <property type="entry name" value="PAS"/>
    <property type="match status" value="3"/>
</dbReference>
<dbReference type="Gene3D" id="1.10.287.130">
    <property type="match status" value="1"/>
</dbReference>
<keyword evidence="10" id="KW-0547">Nucleotide-binding</keyword>
<evidence type="ECO:0000256" key="6">
    <source>
        <dbReference type="ARBA" id="ARBA00022553"/>
    </source>
</evidence>
<dbReference type="GO" id="GO:0005886">
    <property type="term" value="C:plasma membrane"/>
    <property type="evidence" value="ECO:0007669"/>
    <property type="project" value="UniProtKB-SubCell"/>
</dbReference>
<dbReference type="InterPro" id="IPR000700">
    <property type="entry name" value="PAS-assoc_C"/>
</dbReference>
<dbReference type="EMBL" id="JAEPBG010000005">
    <property type="protein sequence ID" value="MBK4735556.1"/>
    <property type="molecule type" value="Genomic_DNA"/>
</dbReference>
<evidence type="ECO:0000256" key="1">
    <source>
        <dbReference type="ARBA" id="ARBA00000085"/>
    </source>
</evidence>
<keyword evidence="9" id="KW-0677">Repeat</keyword>
<evidence type="ECO:0000259" key="18">
    <source>
        <dbReference type="PROSITE" id="PS50112"/>
    </source>
</evidence>
<dbReference type="InterPro" id="IPR000014">
    <property type="entry name" value="PAS"/>
</dbReference>
<dbReference type="InterPro" id="IPR003661">
    <property type="entry name" value="HisK_dim/P_dom"/>
</dbReference>
<feature type="domain" description="PAC" evidence="19">
    <location>
        <begin position="372"/>
        <end position="424"/>
    </location>
</feature>
<dbReference type="NCBIfam" id="TIGR00229">
    <property type="entry name" value="sensory_box"/>
    <property type="match status" value="3"/>
</dbReference>
<keyword evidence="4" id="KW-1003">Cell membrane</keyword>
<dbReference type="Gene3D" id="3.30.565.10">
    <property type="entry name" value="Histidine kinase-like ATPase, C-terminal domain"/>
    <property type="match status" value="1"/>
</dbReference>
<dbReference type="Pfam" id="PF08447">
    <property type="entry name" value="PAS_3"/>
    <property type="match status" value="1"/>
</dbReference>
<dbReference type="InterPro" id="IPR001610">
    <property type="entry name" value="PAC"/>
</dbReference>
<evidence type="ECO:0000256" key="11">
    <source>
        <dbReference type="ARBA" id="ARBA00022777"/>
    </source>
</evidence>
<protein>
    <recommendedName>
        <fullName evidence="3">histidine kinase</fullName>
        <ecNumber evidence="3">2.7.13.3</ecNumber>
    </recommendedName>
</protein>
<dbReference type="EC" id="2.7.13.3" evidence="3"/>
<feature type="region of interest" description="Disordered" evidence="15">
    <location>
        <begin position="1"/>
        <end position="34"/>
    </location>
</feature>
<dbReference type="FunFam" id="2.10.70.100:FF:000001">
    <property type="entry name" value="Sensory transduction histidine kinase"/>
    <property type="match status" value="1"/>
</dbReference>
<keyword evidence="13" id="KW-0472">Membrane</keyword>
<evidence type="ECO:0000256" key="7">
    <source>
        <dbReference type="ARBA" id="ARBA00022679"/>
    </source>
</evidence>
<evidence type="ECO:0000313" key="21">
    <source>
        <dbReference type="Proteomes" id="UP000622890"/>
    </source>
</evidence>
<evidence type="ECO:0000256" key="4">
    <source>
        <dbReference type="ARBA" id="ARBA00022475"/>
    </source>
</evidence>
<dbReference type="PANTHER" id="PTHR43547">
    <property type="entry name" value="TWO-COMPONENT HISTIDINE KINASE"/>
    <property type="match status" value="1"/>
</dbReference>
<feature type="domain" description="PAS" evidence="18">
    <location>
        <begin position="295"/>
        <end position="369"/>
    </location>
</feature>
<dbReference type="InterPro" id="IPR011006">
    <property type="entry name" value="CheY-like_superfamily"/>
</dbReference>
<dbReference type="GO" id="GO:0000155">
    <property type="term" value="F:phosphorelay sensor kinase activity"/>
    <property type="evidence" value="ECO:0007669"/>
    <property type="project" value="InterPro"/>
</dbReference>
<dbReference type="PRINTS" id="PR00344">
    <property type="entry name" value="BCTRLSENSOR"/>
</dbReference>
<dbReference type="CDD" id="cd00130">
    <property type="entry name" value="PAS"/>
    <property type="match status" value="3"/>
</dbReference>
<feature type="domain" description="PAS" evidence="18">
    <location>
        <begin position="36"/>
        <end position="107"/>
    </location>
</feature>
<dbReference type="CDD" id="cd17580">
    <property type="entry name" value="REC_2_DhkD-like"/>
    <property type="match status" value="1"/>
</dbReference>
<evidence type="ECO:0000256" key="12">
    <source>
        <dbReference type="ARBA" id="ARBA00022989"/>
    </source>
</evidence>
<dbReference type="InterPro" id="IPR013655">
    <property type="entry name" value="PAS_fold_3"/>
</dbReference>
<comment type="caution">
    <text evidence="20">The sequence shown here is derived from an EMBL/GenBank/DDBJ whole genome shotgun (WGS) entry which is preliminary data.</text>
</comment>
<evidence type="ECO:0000256" key="14">
    <source>
        <dbReference type="PROSITE-ProRule" id="PRU00169"/>
    </source>
</evidence>
<comment type="subcellular location">
    <subcellularLocation>
        <location evidence="2">Cell inner membrane</location>
        <topology evidence="2">Multi-pass membrane protein</topology>
    </subcellularLocation>
</comment>
<evidence type="ECO:0000256" key="5">
    <source>
        <dbReference type="ARBA" id="ARBA00022519"/>
    </source>
</evidence>
<evidence type="ECO:0000256" key="9">
    <source>
        <dbReference type="ARBA" id="ARBA00022737"/>
    </source>
</evidence>
<feature type="domain" description="Response regulatory" evidence="17">
    <location>
        <begin position="851"/>
        <end position="967"/>
    </location>
</feature>
<organism evidence="20 21">
    <name type="scientific">Noviherbaspirillum pedocola</name>
    <dbReference type="NCBI Taxonomy" id="2801341"/>
    <lineage>
        <taxon>Bacteria</taxon>
        <taxon>Pseudomonadati</taxon>
        <taxon>Pseudomonadota</taxon>
        <taxon>Betaproteobacteria</taxon>
        <taxon>Burkholderiales</taxon>
        <taxon>Oxalobacteraceae</taxon>
        <taxon>Noviherbaspirillum</taxon>
    </lineage>
</organism>
<accession>A0A934SRS1</accession>
<dbReference type="Gene3D" id="3.30.450.20">
    <property type="entry name" value="PAS domain"/>
    <property type="match status" value="3"/>
</dbReference>
<dbReference type="SUPFAM" id="SSF55781">
    <property type="entry name" value="GAF domain-like"/>
    <property type="match status" value="1"/>
</dbReference>
<keyword evidence="12" id="KW-1133">Transmembrane helix</keyword>
<keyword evidence="11" id="KW-0418">Kinase</keyword>
<dbReference type="Gene3D" id="3.30.450.40">
    <property type="match status" value="1"/>
</dbReference>
<dbReference type="InterPro" id="IPR003594">
    <property type="entry name" value="HATPase_dom"/>
</dbReference>
<dbReference type="InterPro" id="IPR001789">
    <property type="entry name" value="Sig_transdc_resp-reg_receiver"/>
</dbReference>
<reference evidence="20" key="1">
    <citation type="submission" date="2021-01" db="EMBL/GenBank/DDBJ databases">
        <title>Genome sequence of strain Noviherbaspirillum sp. DKR-6.</title>
        <authorList>
            <person name="Chaudhary D.K."/>
        </authorList>
    </citation>
    <scope>NUCLEOTIDE SEQUENCE</scope>
    <source>
        <strain evidence="20">DKR-6</strain>
    </source>
</reference>
<dbReference type="InterPro" id="IPR036097">
    <property type="entry name" value="HisK_dim/P_sf"/>
</dbReference>
<dbReference type="SMART" id="SM00388">
    <property type="entry name" value="HisKA"/>
    <property type="match status" value="1"/>
</dbReference>
<evidence type="ECO:0000259" key="16">
    <source>
        <dbReference type="PROSITE" id="PS50109"/>
    </source>
</evidence>
<dbReference type="CDD" id="cd00082">
    <property type="entry name" value="HisKA"/>
    <property type="match status" value="1"/>
</dbReference>
<keyword evidence="6 14" id="KW-0597">Phosphoprotein</keyword>
<evidence type="ECO:0000256" key="3">
    <source>
        <dbReference type="ARBA" id="ARBA00012438"/>
    </source>
</evidence>
<comment type="catalytic activity">
    <reaction evidence="1">
        <text>ATP + protein L-histidine = ADP + protein N-phospho-L-histidine.</text>
        <dbReference type="EC" id="2.7.13.3"/>
    </reaction>
</comment>
<dbReference type="InterPro" id="IPR005467">
    <property type="entry name" value="His_kinase_dom"/>
</dbReference>
<dbReference type="PANTHER" id="PTHR43547:SF2">
    <property type="entry name" value="HYBRID SIGNAL TRANSDUCTION HISTIDINE KINASE C"/>
    <property type="match status" value="1"/>
</dbReference>
<feature type="domain" description="PAS" evidence="18">
    <location>
        <begin position="175"/>
        <end position="245"/>
    </location>
</feature>
<evidence type="ECO:0000256" key="15">
    <source>
        <dbReference type="SAM" id="MobiDB-lite"/>
    </source>
</evidence>
<dbReference type="InterPro" id="IPR029016">
    <property type="entry name" value="GAF-like_dom_sf"/>
</dbReference>
<dbReference type="GO" id="GO:0000166">
    <property type="term" value="F:nucleotide binding"/>
    <property type="evidence" value="ECO:0007669"/>
    <property type="project" value="UniProtKB-KW"/>
</dbReference>
<dbReference type="RefSeq" id="WP_200592343.1">
    <property type="nucleotide sequence ID" value="NZ_JAEPBG010000005.1"/>
</dbReference>
<dbReference type="PROSITE" id="PS50109">
    <property type="entry name" value="HIS_KIN"/>
    <property type="match status" value="1"/>
</dbReference>
<dbReference type="AlphaFoldDB" id="A0A934SRS1"/>